<sequence length="1206" mass="123159">MVSVLNAHARPPDDLPAGDGAELRARASPGGAACVCCPLRTHARADADGTACAGVAIGFAGARARSDGVDAEGGARGARAVAQHVAIESIDYEAPITFAAKAILRDQRELRLAARERSLLPLVYIAVGVLAALCTSAVHACSLELLDAKFRLISLALGARDGVGGVAVFVVSSALLAGAAAAVLLLIAPAAAGSGMSAVLLLFNGSHMTTAFTSKVLLAKAVGLVLVAGAGLACGPEGPMIHLGAIVGTLTFKVATAAILWRSAELHGRGRAWIDLAGCGAGAAIASAFLAPVGGVLFVLEELGLWNKTLLVRLVLTCLVASTVARVALALEHDGTLLIFERVTYEALLERDPSLDAARTPRGVFAFEFIAFGALGLLGGAAGVCWNALAVAVHHLRGRWLTARWHKLCDATLVGGATAACFWSLALSWPCERFDADNAPEIVRKYARDIGCAASVAAVGNAGRNADGDTGVARRALAGAGGDEAGSPPFFNPLGTLLFAPPLATAEMLFTAGHSLFSGAACAAYGAAFGACALALLGCVVPHGLLVTTISVGGALGRALGTAASDAGGEQLNERVFALVGATAFVAGTSHTTMAFTLILVELVNDSTYLVPCVVAALVARTVSVRFGGSNFYEALLETAGHSILTQSDDERPEFNLLTADDVMCRTPVCVHVSERLLTLARLVSASPHPGFPIVDSRTGDDALPGRSASSASVAPAIVPASSEAGVRRVHGAAGTELGARRAPPSCFQSPSAREPQPEAGYFTGFVTRERIVDILRLAFEHESGSSTTDRTTSGGGRGTLSGSARRVGGARRRRRGSGIVLPPLFPPLPPPSPPLRPPSSPREQRLGAAGVVGARMSASASCLAAAAAASAPSAADGVETEARALAGVELENAVGALATKLDGRPGAAQGAEARSTPQRAGRRTAALSDASGARGLLARSSHTAAETVLSAASAPTPLVRRHVRVSAAFASGGGASRDGAASAGGDPPVVRDAARPAEERELARALASLDIAADPRKVAARCGMWVPLRPESDIVPHVLGKDAPVRVLLQTFISLGARHVTVVDSSRRVVGIVTRADVLPDVLARLYDDLTPERTHYRVFGLSARLAAFAAQLGRRRRASRACSAATAEHRDARTRGSALAGGRGIGDGAGYAAQDGAHDSAQSRGPVGCQPPPMLAADANAPMAVRRSHSWLGRGNVGNAKGNR</sequence>
<comment type="caution">
    <text evidence="14">The sequence shown here is derived from an EMBL/GenBank/DDBJ whole genome shotgun (WGS) entry which is preliminary data.</text>
</comment>
<feature type="transmembrane region" description="Helical" evidence="11">
    <location>
        <begin position="369"/>
        <end position="396"/>
    </location>
</feature>
<feature type="region of interest" description="Disordered" evidence="12">
    <location>
        <begin position="696"/>
        <end position="715"/>
    </location>
</feature>
<keyword evidence="3 11" id="KW-0812">Transmembrane</keyword>
<dbReference type="GO" id="GO:0005254">
    <property type="term" value="F:chloride channel activity"/>
    <property type="evidence" value="ECO:0007669"/>
    <property type="project" value="UniProtKB-UniRule"/>
</dbReference>
<keyword evidence="4" id="KW-0677">Repeat</keyword>
<evidence type="ECO:0000313" key="14">
    <source>
        <dbReference type="EMBL" id="KAG8463211.1"/>
    </source>
</evidence>
<feature type="transmembrane region" description="Helical" evidence="11">
    <location>
        <begin position="408"/>
        <end position="429"/>
    </location>
</feature>
<evidence type="ECO:0000256" key="8">
    <source>
        <dbReference type="ARBA" id="ARBA00023136"/>
    </source>
</evidence>
<name>A0A8J5X7Y2_DIALT</name>
<dbReference type="Proteomes" id="UP000751190">
    <property type="component" value="Unassembled WGS sequence"/>
</dbReference>
<feature type="region of interest" description="Disordered" evidence="12">
    <location>
        <begin position="735"/>
        <end position="762"/>
    </location>
</feature>
<dbReference type="AlphaFoldDB" id="A0A8J5X7Y2"/>
<accession>A0A8J5X7Y2</accession>
<evidence type="ECO:0000256" key="4">
    <source>
        <dbReference type="ARBA" id="ARBA00022737"/>
    </source>
</evidence>
<dbReference type="SUPFAM" id="SSF81340">
    <property type="entry name" value="Clc chloride channel"/>
    <property type="match status" value="1"/>
</dbReference>
<proteinExistence type="inferred from homology"/>
<comment type="subcellular location">
    <subcellularLocation>
        <location evidence="1 11">Membrane</location>
        <topology evidence="1 11">Multi-pass membrane protein</topology>
    </subcellularLocation>
</comment>
<evidence type="ECO:0000256" key="1">
    <source>
        <dbReference type="ARBA" id="ARBA00004141"/>
    </source>
</evidence>
<gene>
    <name evidence="14" type="ORF">KFE25_011208</name>
</gene>
<dbReference type="InterPro" id="IPR014743">
    <property type="entry name" value="Cl-channel_core"/>
</dbReference>
<evidence type="ECO:0000256" key="10">
    <source>
        <dbReference type="PROSITE-ProRule" id="PRU00703"/>
    </source>
</evidence>
<keyword evidence="2 11" id="KW-0813">Transport</keyword>
<dbReference type="InterPro" id="IPR051280">
    <property type="entry name" value="Cl-channel/antiporter"/>
</dbReference>
<organism evidence="14 15">
    <name type="scientific">Diacronema lutheri</name>
    <name type="common">Unicellular marine alga</name>
    <name type="synonym">Monochrysis lutheri</name>
    <dbReference type="NCBI Taxonomy" id="2081491"/>
    <lineage>
        <taxon>Eukaryota</taxon>
        <taxon>Haptista</taxon>
        <taxon>Haptophyta</taxon>
        <taxon>Pavlovophyceae</taxon>
        <taxon>Pavlovales</taxon>
        <taxon>Pavlovaceae</taxon>
        <taxon>Diacronema</taxon>
    </lineage>
</organism>
<keyword evidence="7 10" id="KW-0129">CBS domain</keyword>
<evidence type="ECO:0000256" key="9">
    <source>
        <dbReference type="ARBA" id="ARBA00023214"/>
    </source>
</evidence>
<evidence type="ECO:0000256" key="7">
    <source>
        <dbReference type="ARBA" id="ARBA00023122"/>
    </source>
</evidence>
<keyword evidence="6 11" id="KW-0406">Ion transport</keyword>
<evidence type="ECO:0000256" key="5">
    <source>
        <dbReference type="ARBA" id="ARBA00022989"/>
    </source>
</evidence>
<feature type="transmembrane region" description="Helical" evidence="11">
    <location>
        <begin position="241"/>
        <end position="261"/>
    </location>
</feature>
<evidence type="ECO:0000256" key="3">
    <source>
        <dbReference type="ARBA" id="ARBA00022692"/>
    </source>
</evidence>
<dbReference type="PROSITE" id="PS51371">
    <property type="entry name" value="CBS"/>
    <property type="match status" value="1"/>
</dbReference>
<feature type="domain" description="CBS" evidence="13">
    <location>
        <begin position="1029"/>
        <end position="1091"/>
    </location>
</feature>
<feature type="region of interest" description="Disordered" evidence="12">
    <location>
        <begin position="1152"/>
        <end position="1178"/>
    </location>
</feature>
<reference evidence="14" key="1">
    <citation type="submission" date="2021-05" db="EMBL/GenBank/DDBJ databases">
        <title>The genome of the haptophyte Pavlova lutheri (Diacronema luteri, Pavlovales) - a model for lipid biosynthesis in eukaryotic algae.</title>
        <authorList>
            <person name="Hulatt C.J."/>
            <person name="Posewitz M.C."/>
        </authorList>
    </citation>
    <scope>NUCLEOTIDE SEQUENCE</scope>
    <source>
        <strain evidence="14">NIVA-4/92</strain>
    </source>
</reference>
<evidence type="ECO:0000259" key="13">
    <source>
        <dbReference type="PROSITE" id="PS51371"/>
    </source>
</evidence>
<evidence type="ECO:0000313" key="15">
    <source>
        <dbReference type="Proteomes" id="UP000751190"/>
    </source>
</evidence>
<dbReference type="Gene3D" id="1.10.3080.10">
    <property type="entry name" value="Clc chloride channel"/>
    <property type="match status" value="1"/>
</dbReference>
<dbReference type="Pfam" id="PF00571">
    <property type="entry name" value="CBS"/>
    <property type="match status" value="1"/>
</dbReference>
<evidence type="ECO:0000256" key="12">
    <source>
        <dbReference type="SAM" id="MobiDB-lite"/>
    </source>
</evidence>
<protein>
    <recommendedName>
        <fullName evidence="11">Chloride channel protein</fullName>
    </recommendedName>
</protein>
<feature type="compositionally biased region" description="Pro residues" evidence="12">
    <location>
        <begin position="824"/>
        <end position="841"/>
    </location>
</feature>
<evidence type="ECO:0000256" key="2">
    <source>
        <dbReference type="ARBA" id="ARBA00022448"/>
    </source>
</evidence>
<feature type="region of interest" description="Disordered" evidence="12">
    <location>
        <begin position="783"/>
        <end position="846"/>
    </location>
</feature>
<dbReference type="InterPro" id="IPR000644">
    <property type="entry name" value="CBS_dom"/>
</dbReference>
<comment type="similarity">
    <text evidence="11">Belongs to the chloride channel (TC 2.A.49) family.</text>
</comment>
<evidence type="ECO:0000256" key="6">
    <source>
        <dbReference type="ARBA" id="ARBA00023065"/>
    </source>
</evidence>
<dbReference type="InterPro" id="IPR001807">
    <property type="entry name" value="ClC"/>
</dbReference>
<dbReference type="InterPro" id="IPR046342">
    <property type="entry name" value="CBS_dom_sf"/>
</dbReference>
<dbReference type="PRINTS" id="PR00762">
    <property type="entry name" value="CLCHANNEL"/>
</dbReference>
<feature type="transmembrane region" description="Helical" evidence="11">
    <location>
        <begin position="183"/>
        <end position="204"/>
    </location>
</feature>
<comment type="caution">
    <text evidence="11">Lacks conserved residue(s) required for the propagation of feature annotation.</text>
</comment>
<dbReference type="PANTHER" id="PTHR11689">
    <property type="entry name" value="CHLORIDE CHANNEL PROTEIN CLC FAMILY MEMBER"/>
    <property type="match status" value="1"/>
</dbReference>
<feature type="transmembrane region" description="Helical" evidence="11">
    <location>
        <begin position="216"/>
        <end position="234"/>
    </location>
</feature>
<dbReference type="EMBL" id="JAGTXO010000017">
    <property type="protein sequence ID" value="KAG8463211.1"/>
    <property type="molecule type" value="Genomic_DNA"/>
</dbReference>
<dbReference type="Pfam" id="PF00654">
    <property type="entry name" value="Voltage_CLC"/>
    <property type="match status" value="1"/>
</dbReference>
<keyword evidence="8 11" id="KW-0472">Membrane</keyword>
<evidence type="ECO:0000256" key="11">
    <source>
        <dbReference type="RuleBase" id="RU361221"/>
    </source>
</evidence>
<dbReference type="GO" id="GO:0016020">
    <property type="term" value="C:membrane"/>
    <property type="evidence" value="ECO:0007669"/>
    <property type="project" value="UniProtKB-SubCell"/>
</dbReference>
<keyword evidence="5 11" id="KW-1133">Transmembrane helix</keyword>
<feature type="transmembrane region" description="Helical" evidence="11">
    <location>
        <begin position="119"/>
        <end position="140"/>
    </location>
</feature>
<keyword evidence="15" id="KW-1185">Reference proteome</keyword>
<keyword evidence="9 11" id="KW-0868">Chloride</keyword>
<feature type="transmembrane region" description="Helical" evidence="11">
    <location>
        <begin position="273"/>
        <end position="298"/>
    </location>
</feature>
<dbReference type="OrthoDB" id="428525at2759"/>
<dbReference type="SUPFAM" id="SSF54631">
    <property type="entry name" value="CBS-domain pair"/>
    <property type="match status" value="1"/>
</dbReference>
<feature type="region of interest" description="Disordered" evidence="12">
    <location>
        <begin position="902"/>
        <end position="934"/>
    </location>
</feature>
<feature type="region of interest" description="Disordered" evidence="12">
    <location>
        <begin position="973"/>
        <end position="992"/>
    </location>
</feature>
<dbReference type="Gene3D" id="3.10.580.10">
    <property type="entry name" value="CBS-domain"/>
    <property type="match status" value="1"/>
</dbReference>